<accession>W1NJC2</accession>
<sequence>MGMGTWDLQKCAGVTRGGHATSKVRVDECFKRGGAKRRGLRDVGGSPGKAFGEEAVGGARRGKAMWGGQPKEHAVGSMPAA</sequence>
<keyword evidence="3" id="KW-1185">Reference proteome</keyword>
<evidence type="ECO:0000313" key="3">
    <source>
        <dbReference type="Proteomes" id="UP000017836"/>
    </source>
</evidence>
<protein>
    <submittedName>
        <fullName evidence="2">Uncharacterized protein</fullName>
    </submittedName>
</protein>
<dbReference type="Gramene" id="ERM95877">
    <property type="protein sequence ID" value="ERM95877"/>
    <property type="gene ID" value="AMTR_s00060p00137630"/>
</dbReference>
<evidence type="ECO:0000313" key="2">
    <source>
        <dbReference type="EMBL" id="ERM95877.1"/>
    </source>
</evidence>
<organism evidence="2 3">
    <name type="scientific">Amborella trichopoda</name>
    <dbReference type="NCBI Taxonomy" id="13333"/>
    <lineage>
        <taxon>Eukaryota</taxon>
        <taxon>Viridiplantae</taxon>
        <taxon>Streptophyta</taxon>
        <taxon>Embryophyta</taxon>
        <taxon>Tracheophyta</taxon>
        <taxon>Spermatophyta</taxon>
        <taxon>Magnoliopsida</taxon>
        <taxon>Amborellales</taxon>
        <taxon>Amborellaceae</taxon>
        <taxon>Amborella</taxon>
    </lineage>
</organism>
<dbReference type="AlphaFoldDB" id="W1NJC2"/>
<reference evidence="3" key="1">
    <citation type="journal article" date="2013" name="Science">
        <title>The Amborella genome and the evolution of flowering plants.</title>
        <authorList>
            <consortium name="Amborella Genome Project"/>
        </authorList>
    </citation>
    <scope>NUCLEOTIDE SEQUENCE [LARGE SCALE GENOMIC DNA]</scope>
</reference>
<proteinExistence type="predicted"/>
<name>W1NJC2_AMBTC</name>
<feature type="region of interest" description="Disordered" evidence="1">
    <location>
        <begin position="61"/>
        <end position="81"/>
    </location>
</feature>
<evidence type="ECO:0000256" key="1">
    <source>
        <dbReference type="SAM" id="MobiDB-lite"/>
    </source>
</evidence>
<dbReference type="HOGENOM" id="CLU_2577066_0_0_1"/>
<gene>
    <name evidence="2" type="ORF">AMTR_s00060p00137630</name>
</gene>
<dbReference type="EMBL" id="KI397373">
    <property type="protein sequence ID" value="ERM95877.1"/>
    <property type="molecule type" value="Genomic_DNA"/>
</dbReference>
<dbReference type="Proteomes" id="UP000017836">
    <property type="component" value="Unassembled WGS sequence"/>
</dbReference>